<dbReference type="PANTHER" id="PTHR43433:SF5">
    <property type="entry name" value="AB HYDROLASE-1 DOMAIN-CONTAINING PROTEIN"/>
    <property type="match status" value="1"/>
</dbReference>
<evidence type="ECO:0000256" key="1">
    <source>
        <dbReference type="SAM" id="Phobius"/>
    </source>
</evidence>
<dbReference type="Pfam" id="PF00561">
    <property type="entry name" value="Abhydrolase_1"/>
    <property type="match status" value="1"/>
</dbReference>
<sequence length="297" mass="32702">MITLVYGIVVILVALLALIAVLACLALRRSPGQYFDAGGVRLFYRVEGQGTPVILVHGYGVNADLNWRLPGVVRALRGAYRVIRFDLRGHGRSDKPKSPEQYGKEAALDVIRLMDHLGIAKAHVVGYSMGGFITIHLIARHPERLLSAVPCASGFEKAEGKNLETLRTLTESLDRHEGYGPLLRALEPETPPAWRINLVSFLMSAINDNDAMSAIMKRFTDLAITEEEMRNNRVPVLSIAGTRDPLGAGIKTMTEVMGNHEAVYIENGDHATTLLNKAYLKHLRAFLAKHTPENHPG</sequence>
<dbReference type="InterPro" id="IPR050471">
    <property type="entry name" value="AB_hydrolase"/>
</dbReference>
<accession>A0A0G3FER5</accession>
<reference evidence="3" key="1">
    <citation type="submission" date="2014-12" db="EMBL/GenBank/DDBJ databases">
        <title>Investigation of esterase diversity in environmental metagenomes.</title>
        <authorList>
            <person name="Popovic A."/>
            <person name="Tchigvintsev A."/>
            <person name="Nocek B."/>
            <person name="Hajighasemi M."/>
            <person name="Brown G."/>
            <person name="Xu X."/>
            <person name="Li H."/>
            <person name="Glinos J."/>
            <person name="Yim V."/>
            <person name="Pelletier E."/>
            <person name="Chernikova T.N."/>
            <person name="Golyshina O.V."/>
            <person name="Tran H."/>
            <person name="Le Paslier D."/>
            <person name="Yakimov M.M."/>
            <person name="Savchenko A."/>
            <person name="Golyshin P.N."/>
            <person name="Yakunin A.F."/>
        </authorList>
    </citation>
    <scope>NUCLEOTIDE SEQUENCE</scope>
</reference>
<feature type="transmembrane region" description="Helical" evidence="1">
    <location>
        <begin position="6"/>
        <end position="27"/>
    </location>
</feature>
<dbReference type="InterPro" id="IPR029058">
    <property type="entry name" value="AB_hydrolase_fold"/>
</dbReference>
<keyword evidence="1" id="KW-1133">Transmembrane helix</keyword>
<dbReference type="InterPro" id="IPR000073">
    <property type="entry name" value="AB_hydrolase_1"/>
</dbReference>
<protein>
    <recommendedName>
        <fullName evidence="2">AB hydrolase-1 domain-containing protein</fullName>
    </recommendedName>
</protein>
<dbReference type="SUPFAM" id="SSF53474">
    <property type="entry name" value="alpha/beta-Hydrolases"/>
    <property type="match status" value="1"/>
</dbReference>
<evidence type="ECO:0000313" key="3">
    <source>
        <dbReference type="EMBL" id="AKJ87222.1"/>
    </source>
</evidence>
<dbReference type="PANTHER" id="PTHR43433">
    <property type="entry name" value="HYDROLASE, ALPHA/BETA FOLD FAMILY PROTEIN"/>
    <property type="match status" value="1"/>
</dbReference>
<keyword evidence="1" id="KW-0812">Transmembrane</keyword>
<organism evidence="3">
    <name type="scientific">uncultured organism</name>
    <dbReference type="NCBI Taxonomy" id="155900"/>
    <lineage>
        <taxon>unclassified sequences</taxon>
        <taxon>environmental samples</taxon>
    </lineage>
</organism>
<dbReference type="Gene3D" id="3.40.50.1820">
    <property type="entry name" value="alpha/beta hydrolase"/>
    <property type="match status" value="1"/>
</dbReference>
<evidence type="ECO:0000259" key="2">
    <source>
        <dbReference type="Pfam" id="PF00561"/>
    </source>
</evidence>
<keyword evidence="1" id="KW-0472">Membrane</keyword>
<dbReference type="EMBL" id="KP347727">
    <property type="protein sequence ID" value="AKJ87222.1"/>
    <property type="molecule type" value="Genomic_DNA"/>
</dbReference>
<dbReference type="PRINTS" id="PR00111">
    <property type="entry name" value="ABHYDROLASE"/>
</dbReference>
<name>A0A0G3FER5_9ZZZZ</name>
<dbReference type="AlphaFoldDB" id="A0A0G3FER5"/>
<proteinExistence type="predicted"/>
<feature type="domain" description="AB hydrolase-1" evidence="2">
    <location>
        <begin position="52"/>
        <end position="153"/>
    </location>
</feature>